<evidence type="ECO:0000313" key="2">
    <source>
        <dbReference type="EMBL" id="MFD3000864.1"/>
    </source>
</evidence>
<organism evidence="2 3">
    <name type="scientific">Pontibacter toksunensis</name>
    <dbReference type="NCBI Taxonomy" id="1332631"/>
    <lineage>
        <taxon>Bacteria</taxon>
        <taxon>Pseudomonadati</taxon>
        <taxon>Bacteroidota</taxon>
        <taxon>Cytophagia</taxon>
        <taxon>Cytophagales</taxon>
        <taxon>Hymenobacteraceae</taxon>
        <taxon>Pontibacter</taxon>
    </lineage>
</organism>
<dbReference type="SUPFAM" id="SSF53448">
    <property type="entry name" value="Nucleotide-diphospho-sugar transferases"/>
    <property type="match status" value="1"/>
</dbReference>
<accession>A0ABW6BVG4</accession>
<comment type="caution">
    <text evidence="2">The sequence shown here is derived from an EMBL/GenBank/DDBJ whole genome shotgun (WGS) entry which is preliminary data.</text>
</comment>
<dbReference type="InterPro" id="IPR001173">
    <property type="entry name" value="Glyco_trans_2-like"/>
</dbReference>
<gene>
    <name evidence="2" type="ORF">ACFS7Z_10865</name>
</gene>
<dbReference type="PANTHER" id="PTHR43685">
    <property type="entry name" value="GLYCOSYLTRANSFERASE"/>
    <property type="match status" value="1"/>
</dbReference>
<proteinExistence type="predicted"/>
<dbReference type="Proteomes" id="UP001597641">
    <property type="component" value="Unassembled WGS sequence"/>
</dbReference>
<feature type="domain" description="Glycosyltransferase 2-like" evidence="1">
    <location>
        <begin position="6"/>
        <end position="125"/>
    </location>
</feature>
<dbReference type="CDD" id="cd00761">
    <property type="entry name" value="Glyco_tranf_GTA_type"/>
    <property type="match status" value="1"/>
</dbReference>
<dbReference type="Pfam" id="PF00535">
    <property type="entry name" value="Glycos_transf_2"/>
    <property type="match status" value="1"/>
</dbReference>
<dbReference type="InterPro" id="IPR029044">
    <property type="entry name" value="Nucleotide-diphossugar_trans"/>
</dbReference>
<dbReference type="InterPro" id="IPR050834">
    <property type="entry name" value="Glycosyltransf_2"/>
</dbReference>
<keyword evidence="3" id="KW-1185">Reference proteome</keyword>
<dbReference type="PANTHER" id="PTHR43685:SF2">
    <property type="entry name" value="GLYCOSYLTRANSFERASE 2-LIKE DOMAIN-CONTAINING PROTEIN"/>
    <property type="match status" value="1"/>
</dbReference>
<dbReference type="EMBL" id="JBHUOX010000006">
    <property type="protein sequence ID" value="MFD3000864.1"/>
    <property type="molecule type" value="Genomic_DNA"/>
</dbReference>
<evidence type="ECO:0000313" key="3">
    <source>
        <dbReference type="Proteomes" id="UP001597641"/>
    </source>
</evidence>
<dbReference type="RefSeq" id="WP_377484334.1">
    <property type="nucleotide sequence ID" value="NZ_JBHUOX010000006.1"/>
</dbReference>
<name>A0ABW6BVG4_9BACT</name>
<reference evidence="3" key="1">
    <citation type="journal article" date="2019" name="Int. J. Syst. Evol. Microbiol.">
        <title>The Global Catalogue of Microorganisms (GCM) 10K type strain sequencing project: providing services to taxonomists for standard genome sequencing and annotation.</title>
        <authorList>
            <consortium name="The Broad Institute Genomics Platform"/>
            <consortium name="The Broad Institute Genome Sequencing Center for Infectious Disease"/>
            <person name="Wu L."/>
            <person name="Ma J."/>
        </authorList>
    </citation>
    <scope>NUCLEOTIDE SEQUENCE [LARGE SCALE GENOMIC DNA]</scope>
    <source>
        <strain evidence="3">KCTC 23984</strain>
    </source>
</reference>
<dbReference type="Gene3D" id="3.90.550.10">
    <property type="entry name" value="Spore Coat Polysaccharide Biosynthesis Protein SpsA, Chain A"/>
    <property type="match status" value="1"/>
</dbReference>
<sequence length="311" mass="35774">MDVKVSVVIPTYNREDLISETLDSVKAQTLPDWECIVVDDGSVDGTEEVVQQYIQNDARFHYVKRPAHRLGGGNSCRNIGLEAAKGEFIQFLDSDDLLAPTKFEEQVRALSQVKGDAVATCKWGRFRTIQDRLSAKQNEPTYISSDDSLKLFDVFGKHSIWLPTHVYLARKSTIEKAGPWNEDLKMNQDGEFFARVLLNASQIIFVPSTEVYYRRHTGGNTSSWNKEDRIRSVITSWKLIDAAMQEKLGIANHPYVKQGRNLIYDKIKDQFPEIVKEDQPFFDLRRSKLEELTVKLNSRLQLLYLRKLKRS</sequence>
<protein>
    <submittedName>
        <fullName evidence="2">Glycosyltransferase family 2 protein</fullName>
    </submittedName>
</protein>
<evidence type="ECO:0000259" key="1">
    <source>
        <dbReference type="Pfam" id="PF00535"/>
    </source>
</evidence>